<dbReference type="InterPro" id="IPR011009">
    <property type="entry name" value="Kinase-like_dom_sf"/>
</dbReference>
<dbReference type="GO" id="GO:0019748">
    <property type="term" value="P:secondary metabolic process"/>
    <property type="evidence" value="ECO:0007669"/>
    <property type="project" value="InterPro"/>
</dbReference>
<keyword evidence="1" id="KW-0808">Transferase</keyword>
<dbReference type="KEGG" id="moc:BB934_27635"/>
<sequence>MLEPYLRQWGLVSTGDLIVTRTSQLLPVLFHGQPAMLKVTGDADERYGHLLMRWWAADGAARVLACDDGAVLLERATGSRSLVRLAEHGRDDEATRIICAVARRLHTPRGAPPPGLVPLTTWFEPLAPMAQAQGGILVHAANAATDVLASQREIVPLHADLHHENVLDFGERGWLAIDPKRVIGERTFEYTILFCDPDLGLPHLTIARRPEIFARRLAAVSEAAGLETRRLLLWILAWAGLSAAWQLTDDLDPGIELQVAEMALAALHA</sequence>
<dbReference type="InterPro" id="IPR006748">
    <property type="entry name" value="NH2Glyco/OHUrea_AB-resist_kin"/>
</dbReference>
<organism evidence="1">
    <name type="scientific">Microvirga ossetica</name>
    <dbReference type="NCBI Taxonomy" id="1882682"/>
    <lineage>
        <taxon>Bacteria</taxon>
        <taxon>Pseudomonadati</taxon>
        <taxon>Pseudomonadota</taxon>
        <taxon>Alphaproteobacteria</taxon>
        <taxon>Hyphomicrobiales</taxon>
        <taxon>Methylobacteriaceae</taxon>
        <taxon>Microvirga</taxon>
    </lineage>
</organism>
<name>A0A1B2ETC9_9HYPH</name>
<protein>
    <submittedName>
        <fullName evidence="1">APH(6) family putative aminoglycoside O-phosphotransferase</fullName>
    </submittedName>
</protein>
<dbReference type="SUPFAM" id="SSF56112">
    <property type="entry name" value="Protein kinase-like (PK-like)"/>
    <property type="match status" value="1"/>
</dbReference>
<dbReference type="EMBL" id="CP016617">
    <property type="protein sequence ID" value="ANY83199.1"/>
    <property type="molecule type" value="Genomic_DNA"/>
</dbReference>
<dbReference type="OrthoDB" id="3638028at2"/>
<dbReference type="GO" id="GO:0016773">
    <property type="term" value="F:phosphotransferase activity, alcohol group as acceptor"/>
    <property type="evidence" value="ECO:0007669"/>
    <property type="project" value="InterPro"/>
</dbReference>
<dbReference type="Pfam" id="PF04655">
    <property type="entry name" value="APH_6_hur"/>
    <property type="match status" value="1"/>
</dbReference>
<geneLocation type="plasmid" evidence="1">
    <name>unnamed1</name>
</geneLocation>
<gene>
    <name evidence="1" type="ORF">BB934_27635</name>
</gene>
<keyword evidence="1" id="KW-0614">Plasmid</keyword>
<dbReference type="AlphaFoldDB" id="A0A1B2ETC9"/>
<proteinExistence type="predicted"/>
<evidence type="ECO:0000313" key="1">
    <source>
        <dbReference type="EMBL" id="ANY83199.1"/>
    </source>
</evidence>
<reference evidence="1" key="1">
    <citation type="submission" date="2016-07" db="EMBL/GenBank/DDBJ databases">
        <title>Microvirga ossetica sp. nov. a new species of rhizobia isolated from root nodules of the legume species Vicia alpestris Steven originated from North Ossetia region in the Caucasus.</title>
        <authorList>
            <person name="Safronova V.I."/>
            <person name="Kuznetsova I.G."/>
            <person name="Sazanova A.L."/>
            <person name="Belimov A."/>
            <person name="Andronov E."/>
            <person name="Osledkin Y.S."/>
            <person name="Onishchuk O.P."/>
            <person name="Kurchak O.N."/>
            <person name="Shaposhnikov A.I."/>
            <person name="Willems A."/>
            <person name="Tikhonovich I.A."/>
        </authorList>
    </citation>
    <scope>NUCLEOTIDE SEQUENCE [LARGE SCALE GENOMIC DNA]</scope>
    <source>
        <strain evidence="1">V5/3M</strain>
        <plasmid evidence="1">unnamed1</plasmid>
    </source>
</reference>
<accession>A0A1B2ETC9</accession>